<feature type="transmembrane region" description="Helical" evidence="13">
    <location>
        <begin position="283"/>
        <end position="307"/>
    </location>
</feature>
<dbReference type="InterPro" id="IPR006408">
    <property type="entry name" value="P-type_ATPase_IIB"/>
</dbReference>
<dbReference type="GO" id="GO:1990573">
    <property type="term" value="P:potassium ion import across plasma membrane"/>
    <property type="evidence" value="ECO:0007669"/>
    <property type="project" value="TreeGrafter"/>
</dbReference>
<dbReference type="SUPFAM" id="SSF81653">
    <property type="entry name" value="Calcium ATPase, transduction domain A"/>
    <property type="match status" value="1"/>
</dbReference>
<dbReference type="GO" id="GO:0030007">
    <property type="term" value="P:intracellular potassium ion homeostasis"/>
    <property type="evidence" value="ECO:0007669"/>
    <property type="project" value="TreeGrafter"/>
</dbReference>
<dbReference type="InterPro" id="IPR036412">
    <property type="entry name" value="HAD-like_sf"/>
</dbReference>
<dbReference type="GO" id="GO:0005391">
    <property type="term" value="F:P-type sodium:potassium-exchanging transporter activity"/>
    <property type="evidence" value="ECO:0007669"/>
    <property type="project" value="TreeGrafter"/>
</dbReference>
<dbReference type="NCBIfam" id="TIGR01494">
    <property type="entry name" value="ATPase_P-type"/>
    <property type="match status" value="2"/>
</dbReference>
<keyword evidence="11 13" id="KW-1133">Transmembrane helix</keyword>
<dbReference type="NCBIfam" id="TIGR01517">
    <property type="entry name" value="ATPase-IIB_Ca"/>
    <property type="match status" value="1"/>
</dbReference>
<dbReference type="InterPro" id="IPR008250">
    <property type="entry name" value="ATPase_P-typ_transduc_dom_A_sf"/>
</dbReference>
<dbReference type="InterPro" id="IPR050510">
    <property type="entry name" value="Cation_transp_ATPase_P-type"/>
</dbReference>
<gene>
    <name evidence="15" type="ORF">ENJ12_03355</name>
</gene>
<dbReference type="Pfam" id="PF08282">
    <property type="entry name" value="Hydrolase_3"/>
    <property type="match status" value="1"/>
</dbReference>
<dbReference type="EC" id="7.2.2.10" evidence="3"/>
<dbReference type="SMART" id="SM00831">
    <property type="entry name" value="Cation_ATPase_N"/>
    <property type="match status" value="1"/>
</dbReference>
<keyword evidence="6 13" id="KW-0812">Transmembrane</keyword>
<evidence type="ECO:0000256" key="13">
    <source>
        <dbReference type="SAM" id="Phobius"/>
    </source>
</evidence>
<feature type="transmembrane region" description="Helical" evidence="13">
    <location>
        <begin position="58"/>
        <end position="83"/>
    </location>
</feature>
<dbReference type="PROSITE" id="PS00154">
    <property type="entry name" value="ATPASE_E1_E2"/>
    <property type="match status" value="1"/>
</dbReference>
<dbReference type="Pfam" id="PF00122">
    <property type="entry name" value="E1-E2_ATPase"/>
    <property type="match status" value="1"/>
</dbReference>
<dbReference type="SFLD" id="SFLDF00027">
    <property type="entry name" value="p-type_atpase"/>
    <property type="match status" value="1"/>
</dbReference>
<comment type="subcellular location">
    <subcellularLocation>
        <location evidence="1">Cell membrane</location>
        <topology evidence="1">Multi-pass membrane protein</topology>
    </subcellularLocation>
</comment>
<dbReference type="InterPro" id="IPR018303">
    <property type="entry name" value="ATPase_P-typ_P_site"/>
</dbReference>
<dbReference type="InterPro" id="IPR001757">
    <property type="entry name" value="P_typ_ATPase"/>
</dbReference>
<feature type="transmembrane region" description="Helical" evidence="13">
    <location>
        <begin position="855"/>
        <end position="879"/>
    </location>
</feature>
<dbReference type="Gene3D" id="3.40.50.1000">
    <property type="entry name" value="HAD superfamily/HAD-like"/>
    <property type="match status" value="1"/>
</dbReference>
<organism evidence="15">
    <name type="scientific">Thiolapillus brandeum</name>
    <dbReference type="NCBI Taxonomy" id="1076588"/>
    <lineage>
        <taxon>Bacteria</taxon>
        <taxon>Pseudomonadati</taxon>
        <taxon>Pseudomonadota</taxon>
        <taxon>Gammaproteobacteria</taxon>
        <taxon>Chromatiales</taxon>
        <taxon>Sedimenticolaceae</taxon>
        <taxon>Thiolapillus</taxon>
    </lineage>
</organism>
<dbReference type="GO" id="GO:0006883">
    <property type="term" value="P:intracellular sodium ion homeostasis"/>
    <property type="evidence" value="ECO:0007669"/>
    <property type="project" value="TreeGrafter"/>
</dbReference>
<dbReference type="InterPro" id="IPR023214">
    <property type="entry name" value="HAD_sf"/>
</dbReference>
<dbReference type="InterPro" id="IPR044492">
    <property type="entry name" value="P_typ_ATPase_HD_dom"/>
</dbReference>
<protein>
    <recommendedName>
        <fullName evidence="3">P-type Ca(2+) transporter</fullName>
        <ecNumber evidence="3">7.2.2.10</ecNumber>
    </recommendedName>
</protein>
<evidence type="ECO:0000256" key="7">
    <source>
        <dbReference type="ARBA" id="ARBA00022741"/>
    </source>
</evidence>
<evidence type="ECO:0000256" key="8">
    <source>
        <dbReference type="ARBA" id="ARBA00022837"/>
    </source>
</evidence>
<dbReference type="SUPFAM" id="SSF81660">
    <property type="entry name" value="Metal cation-transporting ATPase, ATP-binding domain N"/>
    <property type="match status" value="1"/>
</dbReference>
<evidence type="ECO:0000256" key="11">
    <source>
        <dbReference type="ARBA" id="ARBA00022989"/>
    </source>
</evidence>
<dbReference type="GO" id="GO:0036376">
    <property type="term" value="P:sodium ion export across plasma membrane"/>
    <property type="evidence" value="ECO:0007669"/>
    <property type="project" value="TreeGrafter"/>
</dbReference>
<name>A0A831RU17_9GAMM</name>
<dbReference type="SUPFAM" id="SSF56784">
    <property type="entry name" value="HAD-like"/>
    <property type="match status" value="1"/>
</dbReference>
<dbReference type="InterPro" id="IPR023298">
    <property type="entry name" value="ATPase_P-typ_TM_dom_sf"/>
</dbReference>
<keyword evidence="5" id="KW-0813">Transport</keyword>
<feature type="domain" description="Cation-transporting P-type ATPase N-terminal" evidence="14">
    <location>
        <begin position="11"/>
        <end position="85"/>
    </location>
</feature>
<dbReference type="GO" id="GO:1902600">
    <property type="term" value="P:proton transmembrane transport"/>
    <property type="evidence" value="ECO:0007669"/>
    <property type="project" value="TreeGrafter"/>
</dbReference>
<dbReference type="Pfam" id="PF13246">
    <property type="entry name" value="Cation_ATPase"/>
    <property type="match status" value="1"/>
</dbReference>
<dbReference type="Gene3D" id="3.40.1110.10">
    <property type="entry name" value="Calcium-transporting ATPase, cytoplasmic domain N"/>
    <property type="match status" value="1"/>
</dbReference>
<dbReference type="GO" id="GO:0005524">
    <property type="term" value="F:ATP binding"/>
    <property type="evidence" value="ECO:0007669"/>
    <property type="project" value="UniProtKB-KW"/>
</dbReference>
<feature type="transmembrane region" description="Helical" evidence="13">
    <location>
        <begin position="254"/>
        <end position="271"/>
    </location>
</feature>
<evidence type="ECO:0000256" key="3">
    <source>
        <dbReference type="ARBA" id="ARBA00012790"/>
    </source>
</evidence>
<comment type="caution">
    <text evidence="15">The sequence shown here is derived from an EMBL/GenBank/DDBJ whole genome shotgun (WGS) entry which is preliminary data.</text>
</comment>
<dbReference type="Pfam" id="PF00690">
    <property type="entry name" value="Cation_ATPase_N"/>
    <property type="match status" value="1"/>
</dbReference>
<accession>A0A831RU17</accession>
<dbReference type="PRINTS" id="PR00120">
    <property type="entry name" value="HATPASE"/>
</dbReference>
<evidence type="ECO:0000256" key="4">
    <source>
        <dbReference type="ARBA" id="ARBA00022475"/>
    </source>
</evidence>
<sequence>MHKTGLHTPPAWHTVSTNAALEYLASDRTRGLGEKDAAERLCRDGPNRLAERPPKNPWLLLLDQFKGFLILILMGAAVLAGVIGDIKDALVILFVVIINALLGFYQEFRAEKSLAALKKILSLEAEVRREGKTRLLPAEQLVAGDIVLLDAGDRIPADGRLLVAFNLEVDESSLTGESHTVGKFPDALGSMQIPLAERVNMLYMGTSVTRGRAEMLVTATGMATEMGKLSGVLAEAEEGPTPLQVQLDSLGKRLALIACVVVVIMLVAGLLRGEPWLTMVMTAVALAVAAIPEGLPAVVTVTLALGLHRLAKHKAIVKKLAAVETLGCTTVICTDKTGTLTVNQMTARALYACAHLFEVEGQGYSTRGRIVLDDSFKLSDLDAVLRCFSLCNDTHLRSGKVVGDPMEAALLVLATKGNLDPQNLRESMPRIAEIPFDAAHKYMATFHLVEGRVQVFVNGAPDVLIGLCTGWRDCEREVLPEADWKAAFTAHNELLAKKGLRVLAGASRSLSIKEFDPAGDLFAYMEGLCFEGLVGLMDPPRPEVRDAIGLCHEAGIAVKMITGDQKVTAAAIAAELGISGDVFTGSELEALDDEQLAERIDALGVFARATPQQKVRIVRALKSREHVVAMTGDGVNDAPALKHADIGVAMGVNGTDVTREAATMVLTDDNFATIVRAVREGRTIYDNIVKFVRFQLSTNIGALLAVFTAPFLGLPLPFSPIQLLWVNIIMDGPPAMALGADPSQPGVMDVPPRARDERILSLRRIGNLTVYGVTMVAGTLGILFWGMQHRSEQQALTLAFTTFVLFQVFNAFNARAETGTTFNRTFFHNRSLWLALAGVVVLQILVVHWPVAQQLFGTTALSGADWILAVLVASSVLILEEMRKAIQRAWQRIVRS</sequence>
<evidence type="ECO:0000256" key="5">
    <source>
        <dbReference type="ARBA" id="ARBA00022568"/>
    </source>
</evidence>
<dbReference type="InterPro" id="IPR023299">
    <property type="entry name" value="ATPase_P-typ_cyto_dom_N"/>
</dbReference>
<keyword evidence="5" id="KW-0406">Ion transport</keyword>
<dbReference type="GO" id="GO:0005388">
    <property type="term" value="F:P-type calcium transporter activity"/>
    <property type="evidence" value="ECO:0007669"/>
    <property type="project" value="UniProtKB-EC"/>
</dbReference>
<dbReference type="Proteomes" id="UP000886339">
    <property type="component" value="Unassembled WGS sequence"/>
</dbReference>
<dbReference type="InterPro" id="IPR004014">
    <property type="entry name" value="ATPase_P-typ_cation-transptr_N"/>
</dbReference>
<evidence type="ECO:0000256" key="1">
    <source>
        <dbReference type="ARBA" id="ARBA00004651"/>
    </source>
</evidence>
<dbReference type="PANTHER" id="PTHR43294:SF21">
    <property type="entry name" value="CATION TRANSPORTING ATPASE"/>
    <property type="match status" value="1"/>
</dbReference>
<keyword evidence="4" id="KW-1003">Cell membrane</keyword>
<evidence type="ECO:0000313" key="15">
    <source>
        <dbReference type="EMBL" id="HEC05859.1"/>
    </source>
</evidence>
<dbReference type="Gene3D" id="2.70.150.10">
    <property type="entry name" value="Calcium-transporting ATPase, cytoplasmic transduction domain A"/>
    <property type="match status" value="1"/>
</dbReference>
<dbReference type="SFLD" id="SFLDG00002">
    <property type="entry name" value="C1.7:_P-type_atpase_like"/>
    <property type="match status" value="1"/>
</dbReference>
<dbReference type="GO" id="GO:0016887">
    <property type="term" value="F:ATP hydrolysis activity"/>
    <property type="evidence" value="ECO:0007669"/>
    <property type="project" value="InterPro"/>
</dbReference>
<dbReference type="EMBL" id="DRLF01000125">
    <property type="protein sequence ID" value="HEC05859.1"/>
    <property type="molecule type" value="Genomic_DNA"/>
</dbReference>
<evidence type="ECO:0000256" key="12">
    <source>
        <dbReference type="ARBA" id="ARBA00023136"/>
    </source>
</evidence>
<feature type="transmembrane region" description="Helical" evidence="13">
    <location>
        <begin position="89"/>
        <end position="105"/>
    </location>
</feature>
<evidence type="ECO:0000256" key="10">
    <source>
        <dbReference type="ARBA" id="ARBA00022967"/>
    </source>
</evidence>
<dbReference type="GO" id="GO:0005886">
    <property type="term" value="C:plasma membrane"/>
    <property type="evidence" value="ECO:0007669"/>
    <property type="project" value="UniProtKB-SubCell"/>
</dbReference>
<feature type="transmembrane region" description="Helical" evidence="13">
    <location>
        <begin position="793"/>
        <end position="812"/>
    </location>
</feature>
<keyword evidence="12 13" id="KW-0472">Membrane</keyword>
<evidence type="ECO:0000256" key="6">
    <source>
        <dbReference type="ARBA" id="ARBA00022692"/>
    </source>
</evidence>
<dbReference type="SFLD" id="SFLDS00003">
    <property type="entry name" value="Haloacid_Dehalogenase"/>
    <property type="match status" value="1"/>
</dbReference>
<feature type="transmembrane region" description="Helical" evidence="13">
    <location>
        <begin position="768"/>
        <end position="787"/>
    </location>
</feature>
<feature type="transmembrane region" description="Helical" evidence="13">
    <location>
        <begin position="832"/>
        <end position="849"/>
    </location>
</feature>
<evidence type="ECO:0000259" key="14">
    <source>
        <dbReference type="SMART" id="SM00831"/>
    </source>
</evidence>
<evidence type="ECO:0000256" key="2">
    <source>
        <dbReference type="ARBA" id="ARBA00005675"/>
    </source>
</evidence>
<dbReference type="Pfam" id="PF00689">
    <property type="entry name" value="Cation_ATPase_C"/>
    <property type="match status" value="1"/>
</dbReference>
<comment type="similarity">
    <text evidence="2">Belongs to the cation transport ATPase (P-type) (TC 3.A.3) family. Type IIA subfamily.</text>
</comment>
<dbReference type="SUPFAM" id="SSF81665">
    <property type="entry name" value="Calcium ATPase, transmembrane domain M"/>
    <property type="match status" value="1"/>
</dbReference>
<keyword evidence="8" id="KW-0106">Calcium</keyword>
<evidence type="ECO:0000256" key="9">
    <source>
        <dbReference type="ARBA" id="ARBA00022840"/>
    </source>
</evidence>
<dbReference type="PRINTS" id="PR00119">
    <property type="entry name" value="CATATPASE"/>
</dbReference>
<dbReference type="Gene3D" id="1.20.1110.10">
    <property type="entry name" value="Calcium-transporting ATPase, transmembrane domain"/>
    <property type="match status" value="1"/>
</dbReference>
<dbReference type="InterPro" id="IPR006068">
    <property type="entry name" value="ATPase_P-typ_cation-transptr_C"/>
</dbReference>
<dbReference type="PANTHER" id="PTHR43294">
    <property type="entry name" value="SODIUM/POTASSIUM-TRANSPORTING ATPASE SUBUNIT ALPHA"/>
    <property type="match status" value="1"/>
</dbReference>
<dbReference type="InterPro" id="IPR059000">
    <property type="entry name" value="ATPase_P-type_domA"/>
</dbReference>
<proteinExistence type="inferred from homology"/>
<keyword evidence="9" id="KW-0067">ATP-binding</keyword>
<reference evidence="15" key="1">
    <citation type="journal article" date="2020" name="mSystems">
        <title>Genome- and Community-Level Interaction Insights into Carbon Utilization and Element Cycling Functions of Hydrothermarchaeota in Hydrothermal Sediment.</title>
        <authorList>
            <person name="Zhou Z."/>
            <person name="Liu Y."/>
            <person name="Xu W."/>
            <person name="Pan J."/>
            <person name="Luo Z.H."/>
            <person name="Li M."/>
        </authorList>
    </citation>
    <scope>NUCLEOTIDE SEQUENCE [LARGE SCALE GENOMIC DNA]</scope>
    <source>
        <strain evidence="15">HyVt-458</strain>
    </source>
</reference>
<keyword evidence="5" id="KW-0109">Calcium transport</keyword>
<dbReference type="AlphaFoldDB" id="A0A831RU17"/>
<keyword evidence="10" id="KW-1278">Translocase</keyword>
<keyword evidence="7" id="KW-0547">Nucleotide-binding</keyword>